<comment type="caution">
    <text evidence="3">The sequence shown here is derived from an EMBL/GenBank/DDBJ whole genome shotgun (WGS) entry which is preliminary data.</text>
</comment>
<dbReference type="InterPro" id="IPR007111">
    <property type="entry name" value="NACHT_NTPase"/>
</dbReference>
<dbReference type="OMA" id="AHEEWTW"/>
<evidence type="ECO:0000256" key="1">
    <source>
        <dbReference type="SAM" id="Phobius"/>
    </source>
</evidence>
<dbReference type="EMBL" id="JMSE01001580">
    <property type="protein sequence ID" value="KDN59862.1"/>
    <property type="molecule type" value="Genomic_DNA"/>
</dbReference>
<dbReference type="HOGENOM" id="CLU_475629_0_0_1"/>
<dbReference type="AlphaFoldDB" id="A0A066WT80"/>
<dbReference type="PROSITE" id="PS50837">
    <property type="entry name" value="NACHT"/>
    <property type="match status" value="1"/>
</dbReference>
<dbReference type="InterPro" id="IPR029058">
    <property type="entry name" value="AB_hydrolase_fold"/>
</dbReference>
<keyword evidence="1" id="KW-1133">Transmembrane helix</keyword>
<protein>
    <submittedName>
        <fullName evidence="3">Putative peptidase C14</fullName>
    </submittedName>
</protein>
<dbReference type="Proteomes" id="UP000027238">
    <property type="component" value="Unassembled WGS sequence"/>
</dbReference>
<feature type="domain" description="NACHT" evidence="2">
    <location>
        <begin position="412"/>
        <end position="540"/>
    </location>
</feature>
<dbReference type="eggNOG" id="KOG2029">
    <property type="taxonomic scope" value="Eukaryota"/>
</dbReference>
<feature type="transmembrane region" description="Helical" evidence="1">
    <location>
        <begin position="12"/>
        <end position="35"/>
    </location>
</feature>
<dbReference type="Gene3D" id="3.40.50.1820">
    <property type="entry name" value="alpha/beta hydrolase"/>
    <property type="match status" value="1"/>
</dbReference>
<dbReference type="Pfam" id="PF05729">
    <property type="entry name" value="NACHT"/>
    <property type="match status" value="1"/>
</dbReference>
<dbReference type="InterPro" id="IPR052374">
    <property type="entry name" value="SERAC1"/>
</dbReference>
<dbReference type="PANTHER" id="PTHR48182:SF3">
    <property type="entry name" value="DUF676 DOMAIN-CONTAINING PROTEIN"/>
    <property type="match status" value="1"/>
</dbReference>
<reference evidence="4" key="1">
    <citation type="journal article" date="2014" name="Genome Announc.">
        <title>Draft genome sequence of Colletotrichum sublineola, a destructive pathogen of cultivated sorghum.</title>
        <authorList>
            <person name="Baroncelli R."/>
            <person name="Sanz-Martin J.M."/>
            <person name="Rech G.E."/>
            <person name="Sukno S.A."/>
            <person name="Thon M.R."/>
        </authorList>
    </citation>
    <scope>NUCLEOTIDE SEQUENCE [LARGE SCALE GENOMIC DNA]</scope>
    <source>
        <strain evidence="4">TX430BB</strain>
    </source>
</reference>
<dbReference type="SUPFAM" id="SSF53474">
    <property type="entry name" value="alpha/beta-Hydrolases"/>
    <property type="match status" value="1"/>
</dbReference>
<sequence>MISFTIGTWSSWALWIATTVALLLGAYRFVAPFIARLKPSQRNSRADGLNVIYDPSGNNDIVEPQFEIVAVHGLGAHPEHTWEGKAIEKDKPRVHLLRHLLPRAFPEARIVSFSYNSDWLVDAPEKTAQQIGHRLAESLAKHRGQALRLPIIFIGHSFGGIVIKKALCELGRSSSMLEDTCGIIFPGTPHQGSSLSIAASLLGKLTALLGSNTALLLSLQSNHSQLSDLEDEFRRVAAGKQITSFYETKPTFYKGLSIGCIVNRESARGFSKDPISVDTDHAGLNKFSGPDHPGFREIRTVIQKLRAKLLIKQADDVLLEKHYRSENLRIERLSGEELSMDRCYINLAIVQQVQAKTPSQDAWVATEKAPKSSPFSLLARLRVETLADHNQVHLKDLFSQHKRSDGLEVFPRRILIRGRAGVGKTTLCKRMVHDCVNGGMWRDLFDRVLWVPLRNLKERPAPGYNLERLFFDEFFRHGDRPGKLFAEETSKALKDNRTLLILYGWDEVNQIATANSDMSRFLRNELLRQPNIIITSRPSASVPVQDQPIDLELETPT</sequence>
<keyword evidence="4" id="KW-1185">Reference proteome</keyword>
<name>A0A066WT80_COLSU</name>
<dbReference type="Gene3D" id="3.40.50.300">
    <property type="entry name" value="P-loop containing nucleotide triphosphate hydrolases"/>
    <property type="match status" value="1"/>
</dbReference>
<keyword evidence="1" id="KW-0812">Transmembrane</keyword>
<keyword evidence="1" id="KW-0472">Membrane</keyword>
<accession>A0A066WT80</accession>
<dbReference type="InterPro" id="IPR027417">
    <property type="entry name" value="P-loop_NTPase"/>
</dbReference>
<dbReference type="PANTHER" id="PTHR48182">
    <property type="entry name" value="PROTEIN SERAC1"/>
    <property type="match status" value="1"/>
</dbReference>
<evidence type="ECO:0000313" key="3">
    <source>
        <dbReference type="EMBL" id="KDN59862.1"/>
    </source>
</evidence>
<evidence type="ECO:0000313" key="4">
    <source>
        <dbReference type="Proteomes" id="UP000027238"/>
    </source>
</evidence>
<dbReference type="SUPFAM" id="SSF52540">
    <property type="entry name" value="P-loop containing nucleoside triphosphate hydrolases"/>
    <property type="match status" value="1"/>
</dbReference>
<proteinExistence type="predicted"/>
<evidence type="ECO:0000259" key="2">
    <source>
        <dbReference type="PROSITE" id="PS50837"/>
    </source>
</evidence>
<gene>
    <name evidence="3" type="ORF">CSUB01_11031</name>
</gene>
<dbReference type="OrthoDB" id="4847449at2759"/>
<organism evidence="3 4">
    <name type="scientific">Colletotrichum sublineola</name>
    <name type="common">Sorghum anthracnose fungus</name>
    <dbReference type="NCBI Taxonomy" id="1173701"/>
    <lineage>
        <taxon>Eukaryota</taxon>
        <taxon>Fungi</taxon>
        <taxon>Dikarya</taxon>
        <taxon>Ascomycota</taxon>
        <taxon>Pezizomycotina</taxon>
        <taxon>Sordariomycetes</taxon>
        <taxon>Hypocreomycetidae</taxon>
        <taxon>Glomerellales</taxon>
        <taxon>Glomerellaceae</taxon>
        <taxon>Colletotrichum</taxon>
        <taxon>Colletotrichum graminicola species complex</taxon>
    </lineage>
</organism>